<organism evidence="2 3">
    <name type="scientific">Saccharopolyspora shandongensis</name>
    <dbReference type="NCBI Taxonomy" id="418495"/>
    <lineage>
        <taxon>Bacteria</taxon>
        <taxon>Bacillati</taxon>
        <taxon>Actinomycetota</taxon>
        <taxon>Actinomycetes</taxon>
        <taxon>Pseudonocardiales</taxon>
        <taxon>Pseudonocardiaceae</taxon>
        <taxon>Saccharopolyspora</taxon>
    </lineage>
</organism>
<evidence type="ECO:0000313" key="2">
    <source>
        <dbReference type="EMBL" id="SDW40458.1"/>
    </source>
</evidence>
<evidence type="ECO:0000259" key="1">
    <source>
        <dbReference type="Pfam" id="PF21806"/>
    </source>
</evidence>
<dbReference type="Pfam" id="PF21806">
    <property type="entry name" value="DUF6879"/>
    <property type="match status" value="1"/>
</dbReference>
<dbReference type="InterPro" id="IPR049244">
    <property type="entry name" value="DUF6879"/>
</dbReference>
<proteinExistence type="predicted"/>
<dbReference type="AlphaFoldDB" id="A0A1H2T9F5"/>
<feature type="domain" description="DUF6879" evidence="1">
    <location>
        <begin position="9"/>
        <end position="178"/>
    </location>
</feature>
<evidence type="ECO:0000313" key="3">
    <source>
        <dbReference type="Proteomes" id="UP000199529"/>
    </source>
</evidence>
<dbReference type="EMBL" id="FNOK01000003">
    <property type="protein sequence ID" value="SDW40458.1"/>
    <property type="molecule type" value="Genomic_DNA"/>
</dbReference>
<sequence length="191" mass="22692">MPLDEYRADFQRHFWRIEEPGFWKLERQQHFKEPGNDSWVAFASGDWAEAMRLIEARRSSLADYYRRIAERGFSTWRVRVVEEPVTPYLQWELHLLRIRHEYGGKVHVVDVKQVEHFEKGGPLPEIYTLGNDVMYQAEYDEDGVLQAGIRYQDRSLIARCQQFIQDLYEMGESLSSYFERRVASLAVPRGE</sequence>
<dbReference type="Proteomes" id="UP000199529">
    <property type="component" value="Unassembled WGS sequence"/>
</dbReference>
<reference evidence="3" key="1">
    <citation type="submission" date="2016-10" db="EMBL/GenBank/DDBJ databases">
        <authorList>
            <person name="Varghese N."/>
            <person name="Submissions S."/>
        </authorList>
    </citation>
    <scope>NUCLEOTIDE SEQUENCE [LARGE SCALE GENOMIC DNA]</scope>
    <source>
        <strain evidence="3">CGMCC 4.3530</strain>
    </source>
</reference>
<dbReference type="RefSeq" id="WP_245760911.1">
    <property type="nucleotide sequence ID" value="NZ_FNOK01000003.1"/>
</dbReference>
<gene>
    <name evidence="2" type="ORF">SAMN05216215_100331</name>
</gene>
<keyword evidence="3" id="KW-1185">Reference proteome</keyword>
<accession>A0A1H2T9F5</accession>
<name>A0A1H2T9F5_9PSEU</name>
<dbReference type="STRING" id="418495.SAMN05216215_100331"/>
<protein>
    <recommendedName>
        <fullName evidence="1">DUF6879 domain-containing protein</fullName>
    </recommendedName>
</protein>